<dbReference type="STRING" id="10228.B3RLT5"/>
<dbReference type="Pfam" id="PF00027">
    <property type="entry name" value="cNMP_binding"/>
    <property type="match status" value="1"/>
</dbReference>
<dbReference type="eggNOG" id="KOG1113">
    <property type="taxonomic scope" value="Eukaryota"/>
</dbReference>
<evidence type="ECO:0000313" key="4">
    <source>
        <dbReference type="Proteomes" id="UP000009022"/>
    </source>
</evidence>
<dbReference type="PROSITE" id="PS00889">
    <property type="entry name" value="CNMP_BINDING_2"/>
    <property type="match status" value="1"/>
</dbReference>
<dbReference type="CDD" id="cd00038">
    <property type="entry name" value="CAP_ED"/>
    <property type="match status" value="1"/>
</dbReference>
<keyword evidence="4" id="KW-1185">Reference proteome</keyword>
<dbReference type="GeneID" id="6749997"/>
<dbReference type="Gene3D" id="2.60.120.10">
    <property type="entry name" value="Jelly Rolls"/>
    <property type="match status" value="1"/>
</dbReference>
<dbReference type="PANTHER" id="PTHR23011:SF41">
    <property type="entry name" value="CYCLIC NUCLEOTIDE-BINDING DOMAIN-CONTAINING PROTEIN"/>
    <property type="match status" value="1"/>
</dbReference>
<feature type="compositionally biased region" description="Polar residues" evidence="1">
    <location>
        <begin position="773"/>
        <end position="789"/>
    </location>
</feature>
<dbReference type="RefSeq" id="XP_002108783.1">
    <property type="nucleotide sequence ID" value="XM_002108747.1"/>
</dbReference>
<feature type="region of interest" description="Disordered" evidence="1">
    <location>
        <begin position="117"/>
        <end position="219"/>
    </location>
</feature>
<dbReference type="KEGG" id="tad:TRIADDRAFT_52117"/>
<accession>B3RLT5</accession>
<dbReference type="CTD" id="6749997"/>
<dbReference type="SUPFAM" id="SSF51206">
    <property type="entry name" value="cAMP-binding domain-like"/>
    <property type="match status" value="1"/>
</dbReference>
<evidence type="ECO:0000313" key="3">
    <source>
        <dbReference type="EMBL" id="EDV29581.1"/>
    </source>
</evidence>
<dbReference type="InterPro" id="IPR018488">
    <property type="entry name" value="cNMP-bd_CS"/>
</dbReference>
<dbReference type="PhylomeDB" id="B3RLT5"/>
<evidence type="ECO:0000256" key="1">
    <source>
        <dbReference type="SAM" id="MobiDB-lite"/>
    </source>
</evidence>
<sequence>MNSTKNSQNTLSKLLTDIKTSRQRPRTAGSCFQSTFTNFNSENSIYSVDQDYDQDEEDQVIQLQEVDESYAGYRNHPLRKSQSFGDQKKELQLHFDRKRGRRVMTIDVNDAGLPVSTFHNKRTSVGSSSSTTPIDRRPSPAAVLMTPLPKFDETTQKRFNFGDRANNSTDSLSMTKRGRVSLTESSRKDQNKSNRRISHTTAGEDKKNSSRRKISSYTNGTNISDRYLRSLATWADKVEAADKKEDPNGCKNADEIETRLNPVRVKFIKLCRIVRLFIRVCTGMKEYAFKNNSSSFIDLNYYTVDNGNRRSKSLAFSKKEYARSRTMHMPQWARSVLWSAPESRSHTDLLNLRNLFRGLGCFDRFPNHVQMELVRHFEFCRYEEGRVVLRQGHEGFCFYMIFHGSLSVSIEEPDSKGKTYSRMENILTSGVSFGELALISKTKRRTATVKARENVELLSIDDRIFQKYCADEFLREHEAKIEKTRLFKIFNDWSDELLSEICFEAQLREYKHGKIIDCNTTSSLSINFLMEGKCDCLREVDLNKVPKEVKKPCIQPGQRLNTPLSASVKTGTKSHLNSKVLLYVGSLKRGDACDLLTLSDENAPGFTLVSAGAKILRISKKRLKLMAPSGWLNIIKLESKNPIMLTSNEELCRRYTEFENWQGFKSMTLNETLLKIKGHDLAQMPATKKGSSGWAKWPGQADSINRQRETSDRLSTPAPGPSSLFLSFTSSNSTKIHHTTTKEQPLDDAIPRESSSTLQRFRQRVQDLRQGLATPTSDSGVNSNENNGNDLEPIRRSRTSSNSLINDKIRQKFLRPQIIVGDEDSASISSYNADDNGIRPYLRRRQRGMRSDNVAYGYDDAEDDVIADDITKTNVRLSKIQGSLGSIYQNRNTSSASKALYDKISSEVYSI</sequence>
<feature type="compositionally biased region" description="Basic and acidic residues" evidence="1">
    <location>
        <begin position="740"/>
        <end position="751"/>
    </location>
</feature>
<evidence type="ECO:0000259" key="2">
    <source>
        <dbReference type="PROSITE" id="PS50042"/>
    </source>
</evidence>
<feature type="region of interest" description="Disordered" evidence="1">
    <location>
        <begin position="685"/>
        <end position="758"/>
    </location>
</feature>
<feature type="compositionally biased region" description="Polar residues" evidence="1">
    <location>
        <begin position="123"/>
        <end position="133"/>
    </location>
</feature>
<dbReference type="InterPro" id="IPR014710">
    <property type="entry name" value="RmlC-like_jellyroll"/>
</dbReference>
<feature type="compositionally biased region" description="Low complexity" evidence="1">
    <location>
        <begin position="722"/>
        <end position="734"/>
    </location>
</feature>
<dbReference type="AlphaFoldDB" id="B3RLT5"/>
<name>B3RLT5_TRIAD</name>
<dbReference type="InterPro" id="IPR000595">
    <property type="entry name" value="cNMP-bd_dom"/>
</dbReference>
<protein>
    <recommendedName>
        <fullName evidence="2">Cyclic nucleotide-binding domain-containing protein</fullName>
    </recommendedName>
</protein>
<dbReference type="HOGENOM" id="CLU_319195_0_0_1"/>
<dbReference type="InterPro" id="IPR018490">
    <property type="entry name" value="cNMP-bd_dom_sf"/>
</dbReference>
<dbReference type="InParanoid" id="B3RLT5"/>
<feature type="compositionally biased region" description="Polar residues" evidence="1">
    <location>
        <begin position="165"/>
        <end position="174"/>
    </location>
</feature>
<dbReference type="EMBL" id="DS985241">
    <property type="protein sequence ID" value="EDV29581.1"/>
    <property type="molecule type" value="Genomic_DNA"/>
</dbReference>
<organism evidence="3 4">
    <name type="scientific">Trichoplax adhaerens</name>
    <name type="common">Trichoplax reptans</name>
    <dbReference type="NCBI Taxonomy" id="10228"/>
    <lineage>
        <taxon>Eukaryota</taxon>
        <taxon>Metazoa</taxon>
        <taxon>Placozoa</taxon>
        <taxon>Uniplacotomia</taxon>
        <taxon>Trichoplacea</taxon>
        <taxon>Trichoplacidae</taxon>
        <taxon>Trichoplax</taxon>
    </lineage>
</organism>
<gene>
    <name evidence="3" type="ORF">TRIADDRAFT_52117</name>
</gene>
<dbReference type="PANTHER" id="PTHR23011">
    <property type="entry name" value="CYCLIC NUCLEOTIDE-BINDING DOMAIN CONTAINING PROTEIN"/>
    <property type="match status" value="1"/>
</dbReference>
<dbReference type="Proteomes" id="UP000009022">
    <property type="component" value="Unassembled WGS sequence"/>
</dbReference>
<dbReference type="OrthoDB" id="166212at2759"/>
<proteinExistence type="predicted"/>
<reference evidence="3 4" key="1">
    <citation type="journal article" date="2008" name="Nature">
        <title>The Trichoplax genome and the nature of placozoans.</title>
        <authorList>
            <person name="Srivastava M."/>
            <person name="Begovic E."/>
            <person name="Chapman J."/>
            <person name="Putnam N.H."/>
            <person name="Hellsten U."/>
            <person name="Kawashima T."/>
            <person name="Kuo A."/>
            <person name="Mitros T."/>
            <person name="Salamov A."/>
            <person name="Carpenter M.L."/>
            <person name="Signorovitch A.Y."/>
            <person name="Moreno M.A."/>
            <person name="Kamm K."/>
            <person name="Grimwood J."/>
            <person name="Schmutz J."/>
            <person name="Shapiro H."/>
            <person name="Grigoriev I.V."/>
            <person name="Buss L.W."/>
            <person name="Schierwater B."/>
            <person name="Dellaporta S.L."/>
            <person name="Rokhsar D.S."/>
        </authorList>
    </citation>
    <scope>NUCLEOTIDE SEQUENCE [LARGE SCALE GENOMIC DNA]</scope>
    <source>
        <strain evidence="3 4">Grell-BS-1999</strain>
    </source>
</reference>
<dbReference type="PROSITE" id="PS50042">
    <property type="entry name" value="CNMP_BINDING_3"/>
    <property type="match status" value="1"/>
</dbReference>
<feature type="region of interest" description="Disordered" evidence="1">
    <location>
        <begin position="772"/>
        <end position="799"/>
    </location>
</feature>
<feature type="domain" description="Cyclic nucleotide-binding" evidence="2">
    <location>
        <begin position="361"/>
        <end position="467"/>
    </location>
</feature>